<proteinExistence type="predicted"/>
<organism evidence="1 2">
    <name type="scientific">Vanilla planifolia</name>
    <name type="common">Vanilla</name>
    <dbReference type="NCBI Taxonomy" id="51239"/>
    <lineage>
        <taxon>Eukaryota</taxon>
        <taxon>Viridiplantae</taxon>
        <taxon>Streptophyta</taxon>
        <taxon>Embryophyta</taxon>
        <taxon>Tracheophyta</taxon>
        <taxon>Spermatophyta</taxon>
        <taxon>Magnoliopsida</taxon>
        <taxon>Liliopsida</taxon>
        <taxon>Asparagales</taxon>
        <taxon>Orchidaceae</taxon>
        <taxon>Vanilloideae</taxon>
        <taxon>Vanilleae</taxon>
        <taxon>Vanilla</taxon>
    </lineage>
</organism>
<protein>
    <submittedName>
        <fullName evidence="1">Uncharacterized protein</fullName>
    </submittedName>
</protein>
<dbReference type="Proteomes" id="UP000639772">
    <property type="component" value="Chromosome 7"/>
</dbReference>
<dbReference type="EMBL" id="JADCNM010000007">
    <property type="protein sequence ID" value="KAG0474297.1"/>
    <property type="molecule type" value="Genomic_DNA"/>
</dbReference>
<gene>
    <name evidence="1" type="ORF">HPP92_013983</name>
</gene>
<name>A0A835QUY1_VANPL</name>
<evidence type="ECO:0000313" key="2">
    <source>
        <dbReference type="Proteomes" id="UP000639772"/>
    </source>
</evidence>
<dbReference type="AlphaFoldDB" id="A0A835QUY1"/>
<evidence type="ECO:0000313" key="1">
    <source>
        <dbReference type="EMBL" id="KAG0474297.1"/>
    </source>
</evidence>
<reference evidence="1 2" key="1">
    <citation type="journal article" date="2020" name="Nat. Food">
        <title>A phased Vanilla planifolia genome enables genetic improvement of flavour and production.</title>
        <authorList>
            <person name="Hasing T."/>
            <person name="Tang H."/>
            <person name="Brym M."/>
            <person name="Khazi F."/>
            <person name="Huang T."/>
            <person name="Chambers A.H."/>
        </authorList>
    </citation>
    <scope>NUCLEOTIDE SEQUENCE [LARGE SCALE GENOMIC DNA]</scope>
    <source>
        <tissue evidence="1">Leaf</tissue>
    </source>
</reference>
<comment type="caution">
    <text evidence="1">The sequence shown here is derived from an EMBL/GenBank/DDBJ whole genome shotgun (WGS) entry which is preliminary data.</text>
</comment>
<accession>A0A835QUY1</accession>
<sequence>MHASTHGCLIMLEFYMIKKRSFQEGWSMFFKLYTIVEASAVSSQAFNREGDVFGGSFGGFGGLVFGRRNGWSLKRRL</sequence>